<protein>
    <recommendedName>
        <fullName evidence="3">Cupin domain-containing protein</fullName>
    </recommendedName>
</protein>
<dbReference type="EMBL" id="CP053564">
    <property type="protein sequence ID" value="QJY47562.1"/>
    <property type="molecule type" value="Genomic_DNA"/>
</dbReference>
<name>A0A6M6JLP4_9PSEU</name>
<organism evidence="1 2">
    <name type="scientific">Pseudonocardia broussonetiae</name>
    <dbReference type="NCBI Taxonomy" id="2736640"/>
    <lineage>
        <taxon>Bacteria</taxon>
        <taxon>Bacillati</taxon>
        <taxon>Actinomycetota</taxon>
        <taxon>Actinomycetes</taxon>
        <taxon>Pseudonocardiales</taxon>
        <taxon>Pseudonocardiaceae</taxon>
        <taxon>Pseudonocardia</taxon>
    </lineage>
</organism>
<evidence type="ECO:0000313" key="2">
    <source>
        <dbReference type="Proteomes" id="UP000505377"/>
    </source>
</evidence>
<accession>A0A6M6JLP4</accession>
<dbReference type="Gene3D" id="2.60.120.10">
    <property type="entry name" value="Jelly Rolls"/>
    <property type="match status" value="1"/>
</dbReference>
<reference evidence="1 2" key="1">
    <citation type="submission" date="2020-05" db="EMBL/GenBank/DDBJ databases">
        <authorList>
            <person name="Mo P."/>
        </authorList>
    </citation>
    <scope>NUCLEOTIDE SEQUENCE [LARGE SCALE GENOMIC DNA]</scope>
    <source>
        <strain evidence="1 2">Gen01</strain>
    </source>
</reference>
<dbReference type="InterPro" id="IPR011051">
    <property type="entry name" value="RmlC_Cupin_sf"/>
</dbReference>
<gene>
    <name evidence="1" type="ORF">HOP40_18545</name>
</gene>
<evidence type="ECO:0000313" key="1">
    <source>
        <dbReference type="EMBL" id="QJY47562.1"/>
    </source>
</evidence>
<dbReference type="AlphaFoldDB" id="A0A6M6JLP4"/>
<dbReference type="SUPFAM" id="SSF51182">
    <property type="entry name" value="RmlC-like cupins"/>
    <property type="match status" value="1"/>
</dbReference>
<sequence length="118" mass="12821">MQTLTPDTVPVVIKDENVEVRLTQVGEMTVSFIRLTEGTDLGPALVGLPGDTCSCPHWGYMLEGRLLMRVPGGDRTYSAGEAFYWAPGHAPFALTDCAYVDFSPTAEFDTVIAHLTRG</sequence>
<dbReference type="Proteomes" id="UP000505377">
    <property type="component" value="Chromosome"/>
</dbReference>
<keyword evidence="2" id="KW-1185">Reference proteome</keyword>
<dbReference type="RefSeq" id="WP_172160286.1">
    <property type="nucleotide sequence ID" value="NZ_CP053564.1"/>
</dbReference>
<dbReference type="KEGG" id="pbro:HOP40_18545"/>
<evidence type="ECO:0008006" key="3">
    <source>
        <dbReference type="Google" id="ProtNLM"/>
    </source>
</evidence>
<proteinExistence type="predicted"/>
<dbReference type="InterPro" id="IPR014710">
    <property type="entry name" value="RmlC-like_jellyroll"/>
</dbReference>